<dbReference type="EMBL" id="MEHJ01000002">
    <property type="protein sequence ID" value="OEJ21606.1"/>
    <property type="molecule type" value="Genomic_DNA"/>
</dbReference>
<proteinExistence type="predicted"/>
<feature type="domain" description="WYL" evidence="1">
    <location>
        <begin position="16"/>
        <end position="79"/>
    </location>
</feature>
<reference evidence="2 3" key="1">
    <citation type="submission" date="2016-08" db="EMBL/GenBank/DDBJ databases">
        <title>Complete genome sequence of Streptomyces agglomeratus strain 6-3-2, a novel anti-MRSA actinomycete isolated from Wuli of Tebit, China.</title>
        <authorList>
            <person name="Chen X."/>
        </authorList>
    </citation>
    <scope>NUCLEOTIDE SEQUENCE [LARGE SCALE GENOMIC DNA]</scope>
    <source>
        <strain evidence="2 3">6-3-2</strain>
    </source>
</reference>
<sequence length="129" mass="14794">MFNTMKRTARQTSTRTLTDLIRAMDGKRAVTITYIDSDGEESVRTIEIHDIRTTSKGRIIVRAMCRMRGEMRTLHPEQIVSDTIHRMRFVLDAPTGETRFTHAAQTEAELISLEMDRDYPDLKPLVLAA</sequence>
<dbReference type="Pfam" id="PF13280">
    <property type="entry name" value="WYL"/>
    <property type="match status" value="1"/>
</dbReference>
<accession>A0A1E5NZ58</accession>
<protein>
    <recommendedName>
        <fullName evidence="1">WYL domain-containing protein</fullName>
    </recommendedName>
</protein>
<dbReference type="PROSITE" id="PS52050">
    <property type="entry name" value="WYL"/>
    <property type="match status" value="1"/>
</dbReference>
<organism evidence="2 3">
    <name type="scientific">Streptomyces agglomeratus</name>
    <dbReference type="NCBI Taxonomy" id="285458"/>
    <lineage>
        <taxon>Bacteria</taxon>
        <taxon>Bacillati</taxon>
        <taxon>Actinomycetota</taxon>
        <taxon>Actinomycetes</taxon>
        <taxon>Kitasatosporales</taxon>
        <taxon>Streptomycetaceae</taxon>
        <taxon>Streptomyces</taxon>
    </lineage>
</organism>
<name>A0A1E5NZ58_9ACTN</name>
<dbReference type="AlphaFoldDB" id="A0A1E5NZ58"/>
<gene>
    <name evidence="2" type="ORF">AS594_39450</name>
</gene>
<evidence type="ECO:0000313" key="2">
    <source>
        <dbReference type="EMBL" id="OEJ21606.1"/>
    </source>
</evidence>
<keyword evidence="3" id="KW-1185">Reference proteome</keyword>
<dbReference type="Proteomes" id="UP000095759">
    <property type="component" value="Unassembled WGS sequence"/>
</dbReference>
<comment type="caution">
    <text evidence="2">The sequence shown here is derived from an EMBL/GenBank/DDBJ whole genome shotgun (WGS) entry which is preliminary data.</text>
</comment>
<evidence type="ECO:0000259" key="1">
    <source>
        <dbReference type="Pfam" id="PF13280"/>
    </source>
</evidence>
<dbReference type="RefSeq" id="WP_069936237.1">
    <property type="nucleotide sequence ID" value="NZ_MEHJ01000002.1"/>
</dbReference>
<evidence type="ECO:0000313" key="3">
    <source>
        <dbReference type="Proteomes" id="UP000095759"/>
    </source>
</evidence>
<dbReference type="InterPro" id="IPR026881">
    <property type="entry name" value="WYL_dom"/>
</dbReference>